<keyword evidence="11" id="KW-1185">Reference proteome</keyword>
<feature type="transmembrane region" description="Helical" evidence="8">
    <location>
        <begin position="529"/>
        <end position="550"/>
    </location>
</feature>
<dbReference type="Pfam" id="PF25987">
    <property type="entry name" value="PRRT3"/>
    <property type="match status" value="1"/>
</dbReference>
<evidence type="ECO:0000256" key="5">
    <source>
        <dbReference type="ARBA" id="ARBA00022989"/>
    </source>
</evidence>
<keyword evidence="5 8" id="KW-1133">Transmembrane helix</keyword>
<dbReference type="GeneID" id="105910327"/>
<dbReference type="PANTHER" id="PTHR35578">
    <property type="entry name" value="PROLINE-RICH TRANSMEMBRANE PROTEIN 4-RELATED"/>
    <property type="match status" value="1"/>
</dbReference>
<feature type="compositionally biased region" description="Low complexity" evidence="7">
    <location>
        <begin position="340"/>
        <end position="350"/>
    </location>
</feature>
<evidence type="ECO:0000313" key="11">
    <source>
        <dbReference type="Proteomes" id="UP000515152"/>
    </source>
</evidence>
<evidence type="ECO:0000256" key="3">
    <source>
        <dbReference type="ARBA" id="ARBA00022692"/>
    </source>
</evidence>
<feature type="compositionally biased region" description="Basic and acidic residues" evidence="7">
    <location>
        <begin position="296"/>
        <end position="309"/>
    </location>
</feature>
<dbReference type="GeneTree" id="ENSGT00730000111591"/>
<reference evidence="12 13" key="1">
    <citation type="submission" date="2025-04" db="UniProtKB">
        <authorList>
            <consortium name="RefSeq"/>
        </authorList>
    </citation>
    <scope>IDENTIFICATION</scope>
</reference>
<feature type="chain" id="PRO_5044652804" evidence="9">
    <location>
        <begin position="32"/>
        <end position="989"/>
    </location>
</feature>
<dbReference type="RefSeq" id="XP_031421239.1">
    <property type="nucleotide sequence ID" value="XM_031565379.2"/>
</dbReference>
<comment type="subcellular location">
    <subcellularLocation>
        <location evidence="1">Membrane</location>
        <topology evidence="1">Multi-pass membrane protein</topology>
    </subcellularLocation>
</comment>
<keyword evidence="6 8" id="KW-0472">Membrane</keyword>
<feature type="signal peptide" evidence="9">
    <location>
        <begin position="1"/>
        <end position="31"/>
    </location>
</feature>
<sequence length="989" mass="104680">MLKLSGESTMSSPSGVLAVFLCSSLFGSCHAMALTTNMATKAWSKLDEVSEPTDHNLPSDLPMWTALAGGAKMAATASPLDLWTPPSSGNAEEIDMHNVGSQGAVAQPSSEFKSAQSVMEEGTLHFSEPHGHSLEAGTDQLVNSQPSDWADEDHMSDIYIRQTEGDLTFDTSSLASQTPQSSVAPQDRSLMDTGGAATTAPDRSSVTPDTGMSIPALPLDSDAHGPAARDDTDTGLDPVAMEPQGAGTEVMTSVLHEEDVAIRPTEEASLITDSFRESWDQSDFRSRAGPFGADGVKQEKAGDPGEHTLNDPVTAPAAGRSLPTVHPDVTGQSPDDAWSDTDSLSESSSLPDCNAVTTGVCNSSETSWAPAPPGDVKGNADPDDLPSTPFLKATMPLLVPLRSDWNAAMATWGLAWEAHVYGLGCVFALVAAVSALCLLCLPLRWPSSCGLFATAHFLQLLVGSSRAFLLFYDPYGQRERLPGTAFLLLHEVAFPCLTAAFGAVLLLLSARSRTQLLSLSLLQHSSCALACLLLMHVGLALGSVGLWVLLPSLPCLILIPPGAFVTLAPLLSVGYLLFYCYALADAKHIYRLNEASPDRVAAPRASQCPFSEAGVWERAAGTGVFAALFLLACGGLRLYAMLLAAGAVGESQDGLPPWPWWGLQFSLRVCEAGVCLTLALIVTHPLLCCVSQGGGMPKLPCWPGFTWRSGGGEAGSAKPSLLAGGYGWSLRPGEKHGLCEGFTRKESESVPLYTLADQRFSETDGLDLLYPSTPVDQTAKKLVHTKLAKAISTGSSFSLDGGGYSDSTVDLRPPSPIDLRRSIDEALFSESLFSYSLFCTSRLSLSTRGPPDGQPCRAPTSVEPSLYRTSSCGDVDLPADASRPSNRSIHAQRGAWRGSSSTSLCGGHFGGAPLTVCCSHIPGQEAQGPPARHPSQRRYPTLGSTSSRESLRDPQLEREQVDELAVQAEFINVCRQIDALSISSDTIDL</sequence>
<keyword evidence="3 8" id="KW-0812">Transmembrane</keyword>
<evidence type="ECO:0000256" key="1">
    <source>
        <dbReference type="ARBA" id="ARBA00004141"/>
    </source>
</evidence>
<feature type="transmembrane region" description="Helical" evidence="8">
    <location>
        <begin position="420"/>
        <end position="443"/>
    </location>
</feature>
<accession>A0A6P8FBY4</accession>
<evidence type="ECO:0000256" key="6">
    <source>
        <dbReference type="ARBA" id="ARBA00023136"/>
    </source>
</evidence>
<evidence type="ECO:0000313" key="13">
    <source>
        <dbReference type="RefSeq" id="XP_031421240.1"/>
    </source>
</evidence>
<feature type="compositionally biased region" description="Basic and acidic residues" evidence="7">
    <location>
        <begin position="949"/>
        <end position="958"/>
    </location>
</feature>
<feature type="transmembrane region" description="Helical" evidence="8">
    <location>
        <begin position="450"/>
        <end position="472"/>
    </location>
</feature>
<dbReference type="AlphaFoldDB" id="A0A6P8FBY4"/>
<keyword evidence="2" id="KW-0597">Phosphoprotein</keyword>
<evidence type="ECO:0000256" key="7">
    <source>
        <dbReference type="SAM" id="MobiDB-lite"/>
    </source>
</evidence>
<dbReference type="InterPro" id="IPR059081">
    <property type="entry name" value="PRRT3-4"/>
</dbReference>
<evidence type="ECO:0000256" key="4">
    <source>
        <dbReference type="ARBA" id="ARBA00022729"/>
    </source>
</evidence>
<evidence type="ECO:0000256" key="9">
    <source>
        <dbReference type="SAM" id="SignalP"/>
    </source>
</evidence>
<dbReference type="InterPro" id="IPR052836">
    <property type="entry name" value="PRRT_domain-containing"/>
</dbReference>
<evidence type="ECO:0000256" key="2">
    <source>
        <dbReference type="ARBA" id="ARBA00022553"/>
    </source>
</evidence>
<feature type="transmembrane region" description="Helical" evidence="8">
    <location>
        <begin position="624"/>
        <end position="645"/>
    </location>
</feature>
<feature type="region of interest" description="Disordered" evidence="7">
    <location>
        <begin position="280"/>
        <end position="350"/>
    </location>
</feature>
<name>A0A6P8FBY4_CLUHA</name>
<feature type="transmembrane region" description="Helical" evidence="8">
    <location>
        <begin position="484"/>
        <end position="508"/>
    </location>
</feature>
<feature type="compositionally biased region" description="Polar residues" evidence="7">
    <location>
        <begin position="171"/>
        <end position="184"/>
    </location>
</feature>
<feature type="region of interest" description="Disordered" evidence="7">
    <location>
        <begin position="171"/>
        <end position="237"/>
    </location>
</feature>
<dbReference type="RefSeq" id="XP_031421240.1">
    <property type="nucleotide sequence ID" value="XM_031565380.2"/>
</dbReference>
<dbReference type="Proteomes" id="UP000515152">
    <property type="component" value="Chromosome 3"/>
</dbReference>
<evidence type="ECO:0000256" key="8">
    <source>
        <dbReference type="SAM" id="Phobius"/>
    </source>
</evidence>
<dbReference type="KEGG" id="char:105910327"/>
<organism evidence="11 13">
    <name type="scientific">Clupea harengus</name>
    <name type="common">Atlantic herring</name>
    <dbReference type="NCBI Taxonomy" id="7950"/>
    <lineage>
        <taxon>Eukaryota</taxon>
        <taxon>Metazoa</taxon>
        <taxon>Chordata</taxon>
        <taxon>Craniata</taxon>
        <taxon>Vertebrata</taxon>
        <taxon>Euteleostomi</taxon>
        <taxon>Actinopterygii</taxon>
        <taxon>Neopterygii</taxon>
        <taxon>Teleostei</taxon>
        <taxon>Clupei</taxon>
        <taxon>Clupeiformes</taxon>
        <taxon>Clupeoidei</taxon>
        <taxon>Clupeidae</taxon>
        <taxon>Clupea</taxon>
    </lineage>
</organism>
<feature type="transmembrane region" description="Helical" evidence="8">
    <location>
        <begin position="562"/>
        <end position="584"/>
    </location>
</feature>
<evidence type="ECO:0000259" key="10">
    <source>
        <dbReference type="Pfam" id="PF25987"/>
    </source>
</evidence>
<feature type="compositionally biased region" description="Polar residues" evidence="7">
    <location>
        <begin position="201"/>
        <end position="210"/>
    </location>
</feature>
<feature type="domain" description="Proline-rich transmembrane protein 3/4" evidence="10">
    <location>
        <begin position="404"/>
        <end position="703"/>
    </location>
</feature>
<dbReference type="OrthoDB" id="10066605at2759"/>
<feature type="compositionally biased region" description="Basic and acidic residues" evidence="7">
    <location>
        <begin position="221"/>
        <end position="232"/>
    </location>
</feature>
<keyword evidence="4 9" id="KW-0732">Signal</keyword>
<gene>
    <name evidence="12 13" type="primary">prrt4a</name>
</gene>
<evidence type="ECO:0000313" key="12">
    <source>
        <dbReference type="RefSeq" id="XP_031421239.1"/>
    </source>
</evidence>
<dbReference type="PROSITE" id="PS51257">
    <property type="entry name" value="PROKAR_LIPOPROTEIN"/>
    <property type="match status" value="1"/>
</dbReference>
<dbReference type="PANTHER" id="PTHR35578:SF6">
    <property type="entry name" value="PROLINE-RICH TRANSMEMBRANE PROTEIN 4"/>
    <property type="match status" value="1"/>
</dbReference>
<feature type="region of interest" description="Disordered" evidence="7">
    <location>
        <begin position="925"/>
        <end position="958"/>
    </location>
</feature>
<protein>
    <submittedName>
        <fullName evidence="12 13">Proline-rich transmembrane protein 4</fullName>
    </submittedName>
</protein>
<feature type="region of interest" description="Disordered" evidence="7">
    <location>
        <begin position="878"/>
        <end position="897"/>
    </location>
</feature>
<dbReference type="CTD" id="101886739"/>
<feature type="region of interest" description="Disordered" evidence="7">
    <location>
        <begin position="127"/>
        <end position="150"/>
    </location>
</feature>
<proteinExistence type="predicted"/>